<dbReference type="CDD" id="cd03784">
    <property type="entry name" value="GT1_Gtf-like"/>
    <property type="match status" value="1"/>
</dbReference>
<evidence type="ECO:0000256" key="4">
    <source>
        <dbReference type="ARBA" id="ARBA00022692"/>
    </source>
</evidence>
<dbReference type="Proteomes" id="UP001187415">
    <property type="component" value="Unassembled WGS sequence"/>
</dbReference>
<evidence type="ECO:0000313" key="9">
    <source>
        <dbReference type="EMBL" id="KAK2854244.1"/>
    </source>
</evidence>
<keyword evidence="10" id="KW-1185">Reference proteome</keyword>
<evidence type="ECO:0000256" key="5">
    <source>
        <dbReference type="ARBA" id="ARBA00022989"/>
    </source>
</evidence>
<reference evidence="9" key="1">
    <citation type="submission" date="2023-07" db="EMBL/GenBank/DDBJ databases">
        <title>Chromosome-level Genome Assembly of Striped Snakehead (Channa striata).</title>
        <authorList>
            <person name="Liu H."/>
        </authorList>
    </citation>
    <scope>NUCLEOTIDE SEQUENCE</scope>
    <source>
        <strain evidence="9">Gz</strain>
        <tissue evidence="9">Muscle</tissue>
    </source>
</reference>
<keyword evidence="8" id="KW-0732">Signal</keyword>
<evidence type="ECO:0000256" key="6">
    <source>
        <dbReference type="ARBA" id="ARBA00023136"/>
    </source>
</evidence>
<organism evidence="9 10">
    <name type="scientific">Channa striata</name>
    <name type="common">Snakehead murrel</name>
    <name type="synonym">Ophicephalus striatus</name>
    <dbReference type="NCBI Taxonomy" id="64152"/>
    <lineage>
        <taxon>Eukaryota</taxon>
        <taxon>Metazoa</taxon>
        <taxon>Chordata</taxon>
        <taxon>Craniata</taxon>
        <taxon>Vertebrata</taxon>
        <taxon>Euteleostomi</taxon>
        <taxon>Actinopterygii</taxon>
        <taxon>Neopterygii</taxon>
        <taxon>Teleostei</taxon>
        <taxon>Neoteleostei</taxon>
        <taxon>Acanthomorphata</taxon>
        <taxon>Anabantaria</taxon>
        <taxon>Anabantiformes</taxon>
        <taxon>Channoidei</taxon>
        <taxon>Channidae</taxon>
        <taxon>Channa</taxon>
    </lineage>
</organism>
<dbReference type="PANTHER" id="PTHR48043">
    <property type="entry name" value="EG:EG0003.4 PROTEIN-RELATED"/>
    <property type="match status" value="1"/>
</dbReference>
<dbReference type="GO" id="GO:0015020">
    <property type="term" value="F:glucuronosyltransferase activity"/>
    <property type="evidence" value="ECO:0007669"/>
    <property type="project" value="UniProtKB-EC"/>
</dbReference>
<evidence type="ECO:0000256" key="1">
    <source>
        <dbReference type="ARBA" id="ARBA00009995"/>
    </source>
</evidence>
<keyword evidence="2 7" id="KW-0328">Glycosyltransferase</keyword>
<dbReference type="GO" id="GO:0016020">
    <property type="term" value="C:membrane"/>
    <property type="evidence" value="ECO:0007669"/>
    <property type="project" value="UniProtKB-SubCell"/>
</dbReference>
<dbReference type="InterPro" id="IPR035595">
    <property type="entry name" value="UDP_glycos_trans_CS"/>
</dbReference>
<feature type="chain" id="PRO_5041515823" description="UDP-glucuronosyltransferase" evidence="8">
    <location>
        <begin position="28"/>
        <end position="533"/>
    </location>
</feature>
<feature type="transmembrane region" description="Helical" evidence="8">
    <location>
        <begin position="501"/>
        <end position="519"/>
    </location>
</feature>
<dbReference type="FunFam" id="3.40.50.2000:FF:000001">
    <property type="entry name" value="UDP-glucuronosyltransferase"/>
    <property type="match status" value="1"/>
</dbReference>
<dbReference type="PROSITE" id="PS00375">
    <property type="entry name" value="UDPGT"/>
    <property type="match status" value="1"/>
</dbReference>
<dbReference type="PANTHER" id="PTHR48043:SF162">
    <property type="entry name" value="UDP GLUCURONOSYLTRANSFERASE 2 FAMILY, POLYPEPTIDE A1 PRECURSOR-RELATED"/>
    <property type="match status" value="1"/>
</dbReference>
<comment type="catalytic activity">
    <reaction evidence="8">
        <text>glucuronate acceptor + UDP-alpha-D-glucuronate = acceptor beta-D-glucuronoside + UDP + H(+)</text>
        <dbReference type="Rhea" id="RHEA:21032"/>
        <dbReference type="ChEBI" id="CHEBI:15378"/>
        <dbReference type="ChEBI" id="CHEBI:58052"/>
        <dbReference type="ChEBI" id="CHEBI:58223"/>
        <dbReference type="ChEBI" id="CHEBI:132367"/>
        <dbReference type="ChEBI" id="CHEBI:132368"/>
        <dbReference type="EC" id="2.4.1.17"/>
    </reaction>
</comment>
<evidence type="ECO:0000256" key="3">
    <source>
        <dbReference type="ARBA" id="ARBA00022679"/>
    </source>
</evidence>
<dbReference type="InterPro" id="IPR050271">
    <property type="entry name" value="UDP-glycosyltransferase"/>
</dbReference>
<keyword evidence="6 8" id="KW-0472">Membrane</keyword>
<dbReference type="SUPFAM" id="SSF53756">
    <property type="entry name" value="UDP-Glycosyltransferase/glycogen phosphorylase"/>
    <property type="match status" value="1"/>
</dbReference>
<dbReference type="InterPro" id="IPR002213">
    <property type="entry name" value="UDP_glucos_trans"/>
</dbReference>
<comment type="similarity">
    <text evidence="1 7">Belongs to the UDP-glycosyltransferase family.</text>
</comment>
<comment type="subcellular location">
    <subcellularLocation>
        <location evidence="8">Membrane</location>
        <topology evidence="8">Single-pass membrane protein</topology>
    </subcellularLocation>
</comment>
<dbReference type="AlphaFoldDB" id="A0AA88NF31"/>
<dbReference type="Pfam" id="PF00201">
    <property type="entry name" value="UDPGT"/>
    <property type="match status" value="1"/>
</dbReference>
<keyword evidence="4 8" id="KW-0812">Transmembrane</keyword>
<keyword evidence="5 8" id="KW-1133">Transmembrane helix</keyword>
<protein>
    <recommendedName>
        <fullName evidence="8">UDP-glucuronosyltransferase</fullName>
        <ecNumber evidence="8">2.4.1.17</ecNumber>
    </recommendedName>
</protein>
<evidence type="ECO:0000256" key="8">
    <source>
        <dbReference type="RuleBase" id="RU362059"/>
    </source>
</evidence>
<keyword evidence="3 7" id="KW-0808">Transferase</keyword>
<evidence type="ECO:0000256" key="2">
    <source>
        <dbReference type="ARBA" id="ARBA00022676"/>
    </source>
</evidence>
<dbReference type="Gene3D" id="3.40.50.2000">
    <property type="entry name" value="Glycogen Phosphorylase B"/>
    <property type="match status" value="2"/>
</dbReference>
<comment type="caution">
    <text evidence="9">The sequence shown here is derived from an EMBL/GenBank/DDBJ whole genome shotgun (WGS) entry which is preliminary data.</text>
</comment>
<proteinExistence type="inferred from homology"/>
<gene>
    <name evidence="9" type="ORF">Q5P01_006905</name>
</gene>
<sequence length="533" mass="59950">MFRIEVYLSLPLPVLLLICASCCPVDGGRVLVIPGEKSHWLYMRTILEELVNRNHSVTVLVSDASSINYNSSRDATMFNFLVFKVPYSRADFHDFTQKGIHFFLYESYVLSPLHKFLRMRDWMRLMVDLGMQQCDAILKNKQLMTTLQDAAFDVVLVDTLVICGDLVADVLGRPFILSLRCSPGSVMERHCGHAPAPPSYVPVAPLPYGDHMTFVERLINTLTSVVTSASSEVFWRLTLDEYYSEVKGSPSSFCETLGKADIWFIRLFWDLETPRPMPPNFQYVGGLHCKPASPLPNEFEAFMQSSGDAGVVVVSFGSMVTNLTTERADVLAAAFGRIPQKVIWRYSGETPRTLAENTKLYDWIPQNDLLGHPKTRAFVAHGGTNGLYEAVYHGVPLIGIPLFGDQFENVARLSRRGAAVVLDFNRVTVDELTEALNTVINQPSYSSSMQHLSALHRDRPESPLSTAVFWVEFVMRHGGAPHLRLASRDLNWFQYHSVDTVAALLFVMVAIATSCWAGVRGLMRRCRRREKID</sequence>
<dbReference type="EC" id="2.4.1.17" evidence="8"/>
<evidence type="ECO:0000313" key="10">
    <source>
        <dbReference type="Proteomes" id="UP001187415"/>
    </source>
</evidence>
<dbReference type="EMBL" id="JAUPFM010000004">
    <property type="protein sequence ID" value="KAK2854244.1"/>
    <property type="molecule type" value="Genomic_DNA"/>
</dbReference>
<evidence type="ECO:0000256" key="7">
    <source>
        <dbReference type="RuleBase" id="RU003718"/>
    </source>
</evidence>
<feature type="signal peptide" evidence="8">
    <location>
        <begin position="1"/>
        <end position="27"/>
    </location>
</feature>
<accession>A0AA88NF31</accession>
<name>A0AA88NF31_CHASR</name>